<evidence type="ECO:0000256" key="3">
    <source>
        <dbReference type="ARBA" id="ARBA00022606"/>
    </source>
</evidence>
<reference evidence="11" key="3">
    <citation type="submission" date="2025-05" db="UniProtKB">
        <authorList>
            <consortium name="EnsemblMetazoa"/>
        </authorList>
    </citation>
    <scope>IDENTIFICATION</scope>
</reference>
<evidence type="ECO:0000256" key="7">
    <source>
        <dbReference type="ARBA" id="ARBA00023136"/>
    </source>
</evidence>
<reference evidence="12" key="1">
    <citation type="journal article" date="2021" name="Elife">
        <title>Highly contiguous assemblies of 101 drosophilid genomes.</title>
        <authorList>
            <person name="Kim B.Y."/>
            <person name="Wang J.R."/>
            <person name="Miller D.E."/>
            <person name="Barmina O."/>
            <person name="Delaney E."/>
            <person name="Thompson A."/>
            <person name="Comeault A.A."/>
            <person name="Peede D."/>
            <person name="D'Agostino E.R."/>
            <person name="Pelaez J."/>
            <person name="Aguilar J.M."/>
            <person name="Haji D."/>
            <person name="Matsunaga T."/>
            <person name="Armstrong E.E."/>
            <person name="Zych M."/>
            <person name="Ogawa Y."/>
            <person name="Stamenkovic-Radak M."/>
            <person name="Jelic M."/>
            <person name="Veselinovic M.S."/>
            <person name="Tanaskovic M."/>
            <person name="Eric P."/>
            <person name="Gao J.J."/>
            <person name="Katoh T.K."/>
            <person name="Toda M.J."/>
            <person name="Watabe H."/>
            <person name="Watada M."/>
            <person name="Davis J.S."/>
            <person name="Moyle L.C."/>
            <person name="Manoli G."/>
            <person name="Bertolini E."/>
            <person name="Kostal V."/>
            <person name="Hawley R.S."/>
            <person name="Takahashi A."/>
            <person name="Jones C.D."/>
            <person name="Price D.K."/>
            <person name="Whiteman N."/>
            <person name="Kopp A."/>
            <person name="Matute D.R."/>
            <person name="Petrov D.A."/>
        </authorList>
    </citation>
    <scope>NUCLEOTIDE SEQUENCE [LARGE SCALE GENOMIC DNA]</scope>
</reference>
<dbReference type="GO" id="GO:0007165">
    <property type="term" value="P:signal transduction"/>
    <property type="evidence" value="ECO:0007669"/>
    <property type="project" value="UniProtKB-KW"/>
</dbReference>
<reference evidence="13" key="2">
    <citation type="submission" date="2025-04" db="UniProtKB">
        <authorList>
            <consortium name="RefSeq"/>
        </authorList>
    </citation>
    <scope>IDENTIFICATION</scope>
</reference>
<gene>
    <name evidence="13" type="primary">LOC108051797</name>
    <name evidence="11" type="synonym">108051797</name>
</gene>
<dbReference type="RefSeq" id="XP_016989504.1">
    <property type="nucleotide sequence ID" value="XM_017134015.1"/>
</dbReference>
<evidence type="ECO:0000256" key="2">
    <source>
        <dbReference type="ARBA" id="ARBA00022475"/>
    </source>
</evidence>
<keyword evidence="3 10" id="KW-0716">Sensory transduction</keyword>
<feature type="transmembrane region" description="Helical" evidence="10">
    <location>
        <begin position="277"/>
        <end position="304"/>
    </location>
</feature>
<evidence type="ECO:0000256" key="9">
    <source>
        <dbReference type="ARBA" id="ARBA00023224"/>
    </source>
</evidence>
<proteinExistence type="inferred from homology"/>
<dbReference type="OrthoDB" id="6765072at2759"/>
<keyword evidence="5 10" id="KW-0552">Olfaction</keyword>
<evidence type="ECO:0000256" key="10">
    <source>
        <dbReference type="RuleBase" id="RU351113"/>
    </source>
</evidence>
<dbReference type="PANTHER" id="PTHR21137">
    <property type="entry name" value="ODORANT RECEPTOR"/>
    <property type="match status" value="1"/>
</dbReference>
<dbReference type="InterPro" id="IPR004117">
    <property type="entry name" value="7tm6_olfct_rcpt"/>
</dbReference>
<keyword evidence="7 10" id="KW-0472">Membrane</keyword>
<feature type="transmembrane region" description="Helical" evidence="10">
    <location>
        <begin position="310"/>
        <end position="329"/>
    </location>
</feature>
<evidence type="ECO:0000256" key="5">
    <source>
        <dbReference type="ARBA" id="ARBA00022725"/>
    </source>
</evidence>
<dbReference type="GO" id="GO:0005549">
    <property type="term" value="F:odorant binding"/>
    <property type="evidence" value="ECO:0007669"/>
    <property type="project" value="InterPro"/>
</dbReference>
<dbReference type="PANTHER" id="PTHR21137:SF35">
    <property type="entry name" value="ODORANT RECEPTOR 19A-RELATED"/>
    <property type="match status" value="1"/>
</dbReference>
<evidence type="ECO:0000256" key="1">
    <source>
        <dbReference type="ARBA" id="ARBA00004651"/>
    </source>
</evidence>
<dbReference type="Pfam" id="PF02949">
    <property type="entry name" value="7tm_6"/>
    <property type="match status" value="1"/>
</dbReference>
<keyword evidence="9 10" id="KW-0807">Transducer</keyword>
<name>A0A6P4FJH8_DRORH</name>
<dbReference type="Proteomes" id="UP001652680">
    <property type="component" value="Unassembled WGS sequence"/>
</dbReference>
<evidence type="ECO:0000313" key="11">
    <source>
        <dbReference type="EnsemblMetazoa" id="XP_016989504.1"/>
    </source>
</evidence>
<dbReference type="AlphaFoldDB" id="A0A6P4FJH8"/>
<feature type="transmembrane region" description="Helical" evidence="10">
    <location>
        <begin position="188"/>
        <end position="207"/>
    </location>
</feature>
<evidence type="ECO:0000256" key="8">
    <source>
        <dbReference type="ARBA" id="ARBA00023170"/>
    </source>
</evidence>
<organism evidence="13">
    <name type="scientific">Drosophila rhopaloa</name>
    <name type="common">Fruit fly</name>
    <dbReference type="NCBI Taxonomy" id="1041015"/>
    <lineage>
        <taxon>Eukaryota</taxon>
        <taxon>Metazoa</taxon>
        <taxon>Ecdysozoa</taxon>
        <taxon>Arthropoda</taxon>
        <taxon>Hexapoda</taxon>
        <taxon>Insecta</taxon>
        <taxon>Pterygota</taxon>
        <taxon>Neoptera</taxon>
        <taxon>Endopterygota</taxon>
        <taxon>Diptera</taxon>
        <taxon>Brachycera</taxon>
        <taxon>Muscomorpha</taxon>
        <taxon>Ephydroidea</taxon>
        <taxon>Drosophilidae</taxon>
        <taxon>Drosophila</taxon>
        <taxon>Sophophora</taxon>
    </lineage>
</organism>
<evidence type="ECO:0000313" key="13">
    <source>
        <dbReference type="RefSeq" id="XP_016989504.1"/>
    </source>
</evidence>
<feature type="transmembrane region" description="Helical" evidence="10">
    <location>
        <begin position="146"/>
        <end position="167"/>
    </location>
</feature>
<keyword evidence="4 10" id="KW-0812">Transmembrane</keyword>
<comment type="caution">
    <text evidence="10">Lacks conserved residue(s) required for the propagation of feature annotation.</text>
</comment>
<keyword evidence="12" id="KW-1185">Reference proteome</keyword>
<comment type="subcellular location">
    <subcellularLocation>
        <location evidence="1 10">Cell membrane</location>
        <topology evidence="1 10">Multi-pass membrane protein</topology>
    </subcellularLocation>
</comment>
<dbReference type="GO" id="GO:0004984">
    <property type="term" value="F:olfactory receptor activity"/>
    <property type="evidence" value="ECO:0007669"/>
    <property type="project" value="InterPro"/>
</dbReference>
<feature type="transmembrane region" description="Helical" evidence="10">
    <location>
        <begin position="48"/>
        <end position="73"/>
    </location>
</feature>
<sequence length="402" mass="45483">MITQVVKNDTNAEESVFKKFQSITNAISFCARFVGAEITDPDFKMSWWTYNVICVCSMFLLCTGYTVYVGVVIDGDWLVLVQSACQGGAAIQGSAKLFCVLMYRKYLLEVWDFLHFTYESYENQGPNYKKALQDALKFLITSVKGFGSVHLSAHLACIIFPAAYYALYSEKLMVMQFLVPGLNPKTIMGYWILTALHTTCIVCGFFGNFAADMYIFVFIANAPLVKNILKCKLEDLDAKLEALNGQRILREDVHEDMVAIVNWHKKYLRLLECSERVFFLVIFVEMISCCMSNLCILYCILIGVWPSGKVYLTFTVASFLMFSALGTVVDSSNQDCSDIIYTCRWYDLPLAEQRVLLFMLRNSQSTPGLSVGKMMPLNMNTAVQLSKATYSVLMLLMSGREE</sequence>
<keyword evidence="8 10" id="KW-0675">Receptor</keyword>
<dbReference type="GO" id="GO:0005886">
    <property type="term" value="C:plasma membrane"/>
    <property type="evidence" value="ECO:0007669"/>
    <property type="project" value="UniProtKB-SubCell"/>
</dbReference>
<dbReference type="EnsemblMetazoa" id="XM_017134015.1">
    <property type="protein sequence ID" value="XP_016989504.1"/>
    <property type="gene ID" value="LOC108051797"/>
</dbReference>
<accession>A0A6P4FJH8</accession>
<keyword evidence="2" id="KW-1003">Cell membrane</keyword>
<evidence type="ECO:0000256" key="4">
    <source>
        <dbReference type="ARBA" id="ARBA00022692"/>
    </source>
</evidence>
<keyword evidence="6 10" id="KW-1133">Transmembrane helix</keyword>
<protein>
    <recommendedName>
        <fullName evidence="10">Odorant receptor</fullName>
    </recommendedName>
</protein>
<dbReference type="GeneID" id="108051797"/>
<evidence type="ECO:0000313" key="12">
    <source>
        <dbReference type="Proteomes" id="UP001652680"/>
    </source>
</evidence>
<evidence type="ECO:0000256" key="6">
    <source>
        <dbReference type="ARBA" id="ARBA00022989"/>
    </source>
</evidence>
<comment type="similarity">
    <text evidence="10">Belongs to the insect chemoreceptor superfamily. Heteromeric odorant receptor channel (TC 1.A.69) family.</text>
</comment>